<proteinExistence type="predicted"/>
<dbReference type="PROSITE" id="PS50007">
    <property type="entry name" value="PIPLC_X_DOMAIN"/>
    <property type="match status" value="1"/>
</dbReference>
<accession>A0ABN1U5F2</accession>
<dbReference type="PANTHER" id="PTHR13593:SF113">
    <property type="entry name" value="SI:DKEY-266F7.9"/>
    <property type="match status" value="1"/>
</dbReference>
<dbReference type="RefSeq" id="WP_344627892.1">
    <property type="nucleotide sequence ID" value="NZ_BAAALD010000125.1"/>
</dbReference>
<dbReference type="CDD" id="cd08586">
    <property type="entry name" value="PI-PLCc_BcPLC_like"/>
    <property type="match status" value="1"/>
</dbReference>
<dbReference type="InterPro" id="IPR017946">
    <property type="entry name" value="PLC-like_Pdiesterase_TIM-brl"/>
</dbReference>
<protein>
    <recommendedName>
        <fullName evidence="3">1-phosphatidylinositol phosphodiesterase</fullName>
        <ecNumber evidence="2">4.6.1.13</ecNumber>
    </recommendedName>
    <alternativeName>
        <fullName evidence="4">Phosphatidylinositol diacylglycerol-lyase</fullName>
    </alternativeName>
    <alternativeName>
        <fullName evidence="5">Phosphatidylinositol-specific phospholipase C</fullName>
    </alternativeName>
</protein>
<feature type="signal peptide" evidence="6">
    <location>
        <begin position="1"/>
        <end position="19"/>
    </location>
</feature>
<keyword evidence="9" id="KW-1185">Reference proteome</keyword>
<dbReference type="Proteomes" id="UP001499987">
    <property type="component" value="Unassembled WGS sequence"/>
</dbReference>
<dbReference type="PROSITE" id="PS51318">
    <property type="entry name" value="TAT"/>
    <property type="match status" value="1"/>
</dbReference>
<feature type="chain" id="PRO_5045396002" description="1-phosphatidylinositol phosphodiesterase" evidence="6">
    <location>
        <begin position="20"/>
        <end position="307"/>
    </location>
</feature>
<evidence type="ECO:0000256" key="4">
    <source>
        <dbReference type="ARBA" id="ARBA00030474"/>
    </source>
</evidence>
<feature type="domain" description="Phosphatidylinositol-specific phospholipase C X" evidence="7">
    <location>
        <begin position="56"/>
        <end position="192"/>
    </location>
</feature>
<name>A0ABN1U5F2_9ACTN</name>
<evidence type="ECO:0000313" key="9">
    <source>
        <dbReference type="Proteomes" id="UP001499987"/>
    </source>
</evidence>
<dbReference type="InterPro" id="IPR051057">
    <property type="entry name" value="PI-PLC_domain"/>
</dbReference>
<comment type="catalytic activity">
    <reaction evidence="1">
        <text>a 1,2-diacyl-sn-glycero-3-phospho-(1D-myo-inositol) = 1D-myo-inositol 1,2-cyclic phosphate + a 1,2-diacyl-sn-glycerol</text>
        <dbReference type="Rhea" id="RHEA:17093"/>
        <dbReference type="ChEBI" id="CHEBI:17815"/>
        <dbReference type="ChEBI" id="CHEBI:57880"/>
        <dbReference type="ChEBI" id="CHEBI:58484"/>
        <dbReference type="EC" id="4.6.1.13"/>
    </reaction>
</comment>
<dbReference type="InterPro" id="IPR000909">
    <property type="entry name" value="PLipase_C_PInositol-sp_X_dom"/>
</dbReference>
<dbReference type="EC" id="4.6.1.13" evidence="2"/>
<evidence type="ECO:0000256" key="1">
    <source>
        <dbReference type="ARBA" id="ARBA00001316"/>
    </source>
</evidence>
<dbReference type="PANTHER" id="PTHR13593">
    <property type="match status" value="1"/>
</dbReference>
<evidence type="ECO:0000313" key="8">
    <source>
        <dbReference type="EMBL" id="GAA1121441.1"/>
    </source>
</evidence>
<keyword evidence="6" id="KW-0732">Signal</keyword>
<evidence type="ECO:0000256" key="2">
    <source>
        <dbReference type="ARBA" id="ARBA00012581"/>
    </source>
</evidence>
<organism evidence="8 9">
    <name type="scientific">Kitasatospora arboriphila</name>
    <dbReference type="NCBI Taxonomy" id="258052"/>
    <lineage>
        <taxon>Bacteria</taxon>
        <taxon>Bacillati</taxon>
        <taxon>Actinomycetota</taxon>
        <taxon>Actinomycetes</taxon>
        <taxon>Kitasatosporales</taxon>
        <taxon>Streptomycetaceae</taxon>
        <taxon>Kitasatospora</taxon>
    </lineage>
</organism>
<evidence type="ECO:0000256" key="3">
    <source>
        <dbReference type="ARBA" id="ARBA00019758"/>
    </source>
</evidence>
<dbReference type="Gene3D" id="3.20.20.190">
    <property type="entry name" value="Phosphatidylinositol (PI) phosphodiesterase"/>
    <property type="match status" value="1"/>
</dbReference>
<dbReference type="Pfam" id="PF00388">
    <property type="entry name" value="PI-PLC-X"/>
    <property type="match status" value="1"/>
</dbReference>
<evidence type="ECO:0000256" key="6">
    <source>
        <dbReference type="SAM" id="SignalP"/>
    </source>
</evidence>
<sequence length="307" mass="32774">MSLTGTPITRRTFARSAFAATLAGAGLGLGAPRASAVARAAAVPGGADWLGALGSDAVLSRLTLPGTHDTCALYGGALVQTQTLGVPDQLSAGVRFLDIRCRAIDGVFAIHHSQFFQKIFFGDVLNQVGAFLAAHPGETVVMRVKQEYSSVSDADFGAIFADYQRRWPGLLWSEDRIPRLGDVRGRIVLLADNGALPGIRWGGSRTDIEDDYDIGTIFDFYNRKWPEVSAHLDAARASGDPNRLFLTFTSSSGWGLWPRQAADAAASKLRGYLGGLDHASRPVLGTVPMDFVTADSVRSLYALNFGG</sequence>
<gene>
    <name evidence="8" type="primary">plcA</name>
    <name evidence="8" type="ORF">GCM10009663_71270</name>
</gene>
<evidence type="ECO:0000259" key="7">
    <source>
        <dbReference type="SMART" id="SM00148"/>
    </source>
</evidence>
<dbReference type="EMBL" id="BAAALD010000125">
    <property type="protein sequence ID" value="GAA1121441.1"/>
    <property type="molecule type" value="Genomic_DNA"/>
</dbReference>
<dbReference type="SUPFAM" id="SSF51695">
    <property type="entry name" value="PLC-like phosphodiesterases"/>
    <property type="match status" value="1"/>
</dbReference>
<evidence type="ECO:0000256" key="5">
    <source>
        <dbReference type="ARBA" id="ARBA00030782"/>
    </source>
</evidence>
<dbReference type="InterPro" id="IPR006311">
    <property type="entry name" value="TAT_signal"/>
</dbReference>
<comment type="caution">
    <text evidence="8">The sequence shown here is derived from an EMBL/GenBank/DDBJ whole genome shotgun (WGS) entry which is preliminary data.</text>
</comment>
<reference evidence="8 9" key="1">
    <citation type="journal article" date="2019" name="Int. J. Syst. Evol. Microbiol.">
        <title>The Global Catalogue of Microorganisms (GCM) 10K type strain sequencing project: providing services to taxonomists for standard genome sequencing and annotation.</title>
        <authorList>
            <consortium name="The Broad Institute Genomics Platform"/>
            <consortium name="The Broad Institute Genome Sequencing Center for Infectious Disease"/>
            <person name="Wu L."/>
            <person name="Ma J."/>
        </authorList>
    </citation>
    <scope>NUCLEOTIDE SEQUENCE [LARGE SCALE GENOMIC DNA]</scope>
    <source>
        <strain evidence="8 9">JCM 13002</strain>
    </source>
</reference>
<dbReference type="SMART" id="SM00148">
    <property type="entry name" value="PLCXc"/>
    <property type="match status" value="1"/>
</dbReference>